<gene>
    <name evidence="2" type="ORF">QVE165_LOCUS15342</name>
</gene>
<evidence type="ECO:0008006" key="4">
    <source>
        <dbReference type="Google" id="ProtNLM"/>
    </source>
</evidence>
<dbReference type="AlphaFoldDB" id="A0A814HDI8"/>
<feature type="signal peptide" evidence="1">
    <location>
        <begin position="1"/>
        <end position="24"/>
    </location>
</feature>
<proteinExistence type="predicted"/>
<reference evidence="2" key="1">
    <citation type="submission" date="2021-02" db="EMBL/GenBank/DDBJ databases">
        <authorList>
            <person name="Nowell W R."/>
        </authorList>
    </citation>
    <scope>NUCLEOTIDE SEQUENCE</scope>
</reference>
<name>A0A814HDI8_9BILA</name>
<keyword evidence="3" id="KW-1185">Reference proteome</keyword>
<evidence type="ECO:0000256" key="1">
    <source>
        <dbReference type="SAM" id="SignalP"/>
    </source>
</evidence>
<dbReference type="Proteomes" id="UP000663832">
    <property type="component" value="Unassembled WGS sequence"/>
</dbReference>
<protein>
    <recommendedName>
        <fullName evidence="4">Apple domain-containing protein</fullName>
    </recommendedName>
</protein>
<comment type="caution">
    <text evidence="2">The sequence shown here is derived from an EMBL/GenBank/DDBJ whole genome shotgun (WGS) entry which is preliminary data.</text>
</comment>
<evidence type="ECO:0000313" key="2">
    <source>
        <dbReference type="EMBL" id="CAF1008682.1"/>
    </source>
</evidence>
<keyword evidence="1" id="KW-0732">Signal</keyword>
<sequence>MLLKTYRFIPLLLEAYALAPPTVAMDAHNFTVKMASNIDPRYWKIDSTKFIPEQFLNVDKTIRFYLGLHKCRSRLRCINLYQESSLCQTTRYNQIKQECTLFSEQVEYNSGRLYDENNENLITIRLDKDSFEDLHKTIKTKKNPLVIVSSRYQKI</sequence>
<dbReference type="OrthoDB" id="10052454at2759"/>
<dbReference type="EMBL" id="CAJNOM010000083">
    <property type="protein sequence ID" value="CAF1008682.1"/>
    <property type="molecule type" value="Genomic_DNA"/>
</dbReference>
<accession>A0A814HDI8</accession>
<organism evidence="2 3">
    <name type="scientific">Adineta steineri</name>
    <dbReference type="NCBI Taxonomy" id="433720"/>
    <lineage>
        <taxon>Eukaryota</taxon>
        <taxon>Metazoa</taxon>
        <taxon>Spiralia</taxon>
        <taxon>Gnathifera</taxon>
        <taxon>Rotifera</taxon>
        <taxon>Eurotatoria</taxon>
        <taxon>Bdelloidea</taxon>
        <taxon>Adinetida</taxon>
        <taxon>Adinetidae</taxon>
        <taxon>Adineta</taxon>
    </lineage>
</organism>
<evidence type="ECO:0000313" key="3">
    <source>
        <dbReference type="Proteomes" id="UP000663832"/>
    </source>
</evidence>
<feature type="chain" id="PRO_5032634473" description="Apple domain-containing protein" evidence="1">
    <location>
        <begin position="25"/>
        <end position="155"/>
    </location>
</feature>